<keyword evidence="3 6" id="KW-0690">Ribosome biogenesis</keyword>
<dbReference type="OMA" id="CRNVEQK"/>
<evidence type="ECO:0000256" key="8">
    <source>
        <dbReference type="SAM" id="MobiDB-lite"/>
    </source>
</evidence>
<dbReference type="PANTHER" id="PTHR21738">
    <property type="entry name" value="RIBOSOMAL RNA PROCESSING PROTEIN 36 HOMOLOG"/>
    <property type="match status" value="1"/>
</dbReference>
<evidence type="ECO:0000256" key="3">
    <source>
        <dbReference type="ARBA" id="ARBA00022517"/>
    </source>
</evidence>
<reference evidence="9 10" key="1">
    <citation type="journal article" date="2004" name="Nature">
        <title>Genome sequence of the ultrasmall unicellular red alga Cyanidioschyzon merolae 10D.</title>
        <authorList>
            <person name="Matsuzaki M."/>
            <person name="Misumi O."/>
            <person name="Shin-i T."/>
            <person name="Maruyama S."/>
            <person name="Takahara M."/>
            <person name="Miyagishima S."/>
            <person name="Mori T."/>
            <person name="Nishida K."/>
            <person name="Yagisawa F."/>
            <person name="Nishida K."/>
            <person name="Yoshida Y."/>
            <person name="Nishimura Y."/>
            <person name="Nakao S."/>
            <person name="Kobayashi T."/>
            <person name="Momoyama Y."/>
            <person name="Higashiyama T."/>
            <person name="Minoda A."/>
            <person name="Sano M."/>
            <person name="Nomoto H."/>
            <person name="Oishi K."/>
            <person name="Hayashi H."/>
            <person name="Ohta F."/>
            <person name="Nishizaka S."/>
            <person name="Haga S."/>
            <person name="Miura S."/>
            <person name="Morishita T."/>
            <person name="Kabeya Y."/>
            <person name="Terasawa K."/>
            <person name="Suzuki Y."/>
            <person name="Ishii Y."/>
            <person name="Asakawa S."/>
            <person name="Takano H."/>
            <person name="Ohta N."/>
            <person name="Kuroiwa H."/>
            <person name="Tanaka K."/>
            <person name="Shimizu N."/>
            <person name="Sugano S."/>
            <person name="Sato N."/>
            <person name="Nozaki H."/>
            <person name="Ogasawara N."/>
            <person name="Kohara Y."/>
            <person name="Kuroiwa T."/>
        </authorList>
    </citation>
    <scope>NUCLEOTIDE SEQUENCE [LARGE SCALE GENOMIC DNA]</scope>
    <source>
        <strain evidence="9 10">10D</strain>
    </source>
</reference>
<feature type="compositionally biased region" description="Polar residues" evidence="8">
    <location>
        <begin position="24"/>
        <end position="39"/>
    </location>
</feature>
<dbReference type="RefSeq" id="XP_005536524.1">
    <property type="nucleotide sequence ID" value="XM_005536467.1"/>
</dbReference>
<keyword evidence="7" id="KW-0175">Coiled coil</keyword>
<keyword evidence="5 6" id="KW-0539">Nucleus</keyword>
<feature type="compositionally biased region" description="Basic and acidic residues" evidence="8">
    <location>
        <begin position="87"/>
        <end position="103"/>
    </location>
</feature>
<name>M1VHR6_CYAM1</name>
<accession>M1VHR6</accession>
<evidence type="ECO:0000256" key="4">
    <source>
        <dbReference type="ARBA" id="ARBA00022552"/>
    </source>
</evidence>
<sequence length="304" mass="34872">MENKRSRTGGAPATVQPSEKAAQSRPQVLQRTGRSTSSGPLAAEVSSAMSAIPALVSQKFQRGAREGAGPTKPFKSEEQSSEAVRTLAEHVRQLRQKKQEEGSVRTTESSADNGLRRPHKNAPAVMDAGGKLSTRNARQVVSQRVAKPVDPRFDPLCGRFDENVFEQRYSFLRDLRRKALDEAKIKLAALEKRLKIAHESERDTLRSLHKELRSEVDRRQNQVRRDEVTESFQALLRRHKREETEQLAAGRKTRPFFWKRSMIRDQLQKERDASMKKHRGWKRHLERREREAAAKDRKLLRDSV</sequence>
<feature type="region of interest" description="Disordered" evidence="8">
    <location>
        <begin position="268"/>
        <end position="304"/>
    </location>
</feature>
<feature type="compositionally biased region" description="Basic residues" evidence="8">
    <location>
        <begin position="276"/>
        <end position="285"/>
    </location>
</feature>
<feature type="region of interest" description="Disordered" evidence="8">
    <location>
        <begin position="1"/>
        <end position="45"/>
    </location>
</feature>
<comment type="function">
    <text evidence="6">Component of the 90S pre-ribosome involved in the maturation of rRNAs. Required for early cleavages of the pre-RNAs in the 40S ribosomal subunit maturation pathway.</text>
</comment>
<dbReference type="Proteomes" id="UP000007014">
    <property type="component" value="Chromosome 11"/>
</dbReference>
<dbReference type="STRING" id="280699.M1VHR6"/>
<dbReference type="PANTHER" id="PTHR21738:SF0">
    <property type="entry name" value="RIBOSOMAL RNA PROCESSING PROTEIN 36 HOMOLOG"/>
    <property type="match status" value="1"/>
</dbReference>
<gene>
    <name evidence="9" type="ORF">CYME_CMK102C</name>
</gene>
<proteinExistence type="inferred from homology"/>
<feature type="compositionally biased region" description="Basic and acidic residues" evidence="8">
    <location>
        <begin position="286"/>
        <end position="304"/>
    </location>
</feature>
<reference evidence="9 10" key="2">
    <citation type="journal article" date="2007" name="BMC Biol.">
        <title>A 100%-complete sequence reveals unusually simple genomic features in the hot-spring red alga Cyanidioschyzon merolae.</title>
        <authorList>
            <person name="Nozaki H."/>
            <person name="Takano H."/>
            <person name="Misumi O."/>
            <person name="Terasawa K."/>
            <person name="Matsuzaki M."/>
            <person name="Maruyama S."/>
            <person name="Nishida K."/>
            <person name="Yagisawa F."/>
            <person name="Yoshida Y."/>
            <person name="Fujiwara T."/>
            <person name="Takio S."/>
            <person name="Tamura K."/>
            <person name="Chung S.J."/>
            <person name="Nakamura S."/>
            <person name="Kuroiwa H."/>
            <person name="Tanaka K."/>
            <person name="Sato N."/>
            <person name="Kuroiwa T."/>
        </authorList>
    </citation>
    <scope>NUCLEOTIDE SEQUENCE [LARGE SCALE GENOMIC DNA]</scope>
    <source>
        <strain evidence="9 10">10D</strain>
    </source>
</reference>
<evidence type="ECO:0000256" key="1">
    <source>
        <dbReference type="ARBA" id="ARBA00004604"/>
    </source>
</evidence>
<dbReference type="InterPro" id="IPR009292">
    <property type="entry name" value="RRP36"/>
</dbReference>
<evidence type="ECO:0000256" key="2">
    <source>
        <dbReference type="ARBA" id="ARBA00009418"/>
    </source>
</evidence>
<dbReference type="KEGG" id="cme:CYME_CMK102C"/>
<organism evidence="9 10">
    <name type="scientific">Cyanidioschyzon merolae (strain NIES-3377 / 10D)</name>
    <name type="common">Unicellular red alga</name>
    <dbReference type="NCBI Taxonomy" id="280699"/>
    <lineage>
        <taxon>Eukaryota</taxon>
        <taxon>Rhodophyta</taxon>
        <taxon>Bangiophyceae</taxon>
        <taxon>Cyanidiales</taxon>
        <taxon>Cyanidiaceae</taxon>
        <taxon>Cyanidioschyzon</taxon>
    </lineage>
</organism>
<evidence type="ECO:0000256" key="6">
    <source>
        <dbReference type="RuleBase" id="RU368027"/>
    </source>
</evidence>
<dbReference type="GO" id="GO:0000462">
    <property type="term" value="P:maturation of SSU-rRNA from tricistronic rRNA transcript (SSU-rRNA, 5.8S rRNA, LSU-rRNA)"/>
    <property type="evidence" value="ECO:0007669"/>
    <property type="project" value="TreeGrafter"/>
</dbReference>
<dbReference type="OrthoDB" id="448446at2759"/>
<dbReference type="EMBL" id="AP006493">
    <property type="protein sequence ID" value="BAM80488.1"/>
    <property type="molecule type" value="Genomic_DNA"/>
</dbReference>
<keyword evidence="6" id="KW-0687">Ribonucleoprotein</keyword>
<evidence type="ECO:0000313" key="10">
    <source>
        <dbReference type="Proteomes" id="UP000007014"/>
    </source>
</evidence>
<comment type="similarity">
    <text evidence="2 6">Belongs to the RRP36 family.</text>
</comment>
<dbReference type="HOGENOM" id="CLU_916314_0_0_1"/>
<dbReference type="GO" id="GO:0005730">
    <property type="term" value="C:nucleolus"/>
    <property type="evidence" value="ECO:0007669"/>
    <property type="project" value="UniProtKB-SubCell"/>
</dbReference>
<evidence type="ECO:0000256" key="7">
    <source>
        <dbReference type="SAM" id="Coils"/>
    </source>
</evidence>
<keyword evidence="10" id="KW-1185">Reference proteome</keyword>
<dbReference type="Gramene" id="CMK102CT">
    <property type="protein sequence ID" value="CMK102CT"/>
    <property type="gene ID" value="CMK102C"/>
</dbReference>
<protein>
    <recommendedName>
        <fullName evidence="6">rRNA biogenesis protein RRP36</fullName>
    </recommendedName>
</protein>
<dbReference type="GeneID" id="16994468"/>
<comment type="subcellular location">
    <subcellularLocation>
        <location evidence="1 6">Nucleus</location>
        <location evidence="1 6">Nucleolus</location>
    </subcellularLocation>
</comment>
<dbReference type="GO" id="GO:0030686">
    <property type="term" value="C:90S preribosome"/>
    <property type="evidence" value="ECO:0007669"/>
    <property type="project" value="TreeGrafter"/>
</dbReference>
<keyword evidence="4 6" id="KW-0698">rRNA processing</keyword>
<dbReference type="AlphaFoldDB" id="M1VHR6"/>
<evidence type="ECO:0000313" key="9">
    <source>
        <dbReference type="EMBL" id="BAM80488.1"/>
    </source>
</evidence>
<feature type="region of interest" description="Disordered" evidence="8">
    <location>
        <begin position="60"/>
        <end position="136"/>
    </location>
</feature>
<feature type="coiled-coil region" evidence="7">
    <location>
        <begin position="173"/>
        <end position="222"/>
    </location>
</feature>
<evidence type="ECO:0000256" key="5">
    <source>
        <dbReference type="ARBA" id="ARBA00023242"/>
    </source>
</evidence>
<comment type="subunit">
    <text evidence="6">Associates with 90S and pre-40S pre-ribosomal particles.</text>
</comment>
<dbReference type="Pfam" id="PF06102">
    <property type="entry name" value="RRP36"/>
    <property type="match status" value="1"/>
</dbReference>